<evidence type="ECO:0000313" key="3">
    <source>
        <dbReference type="EMBL" id="PRP76051.1"/>
    </source>
</evidence>
<protein>
    <submittedName>
        <fullName evidence="3">Effector protein B, substrate of the Dot/Icm secretion system</fullName>
    </submittedName>
</protein>
<comment type="caution">
    <text evidence="3">The sequence shown here is derived from an EMBL/GenBank/DDBJ whole genome shotgun (WGS) entry which is preliminary data.</text>
</comment>
<evidence type="ECO:0000256" key="1">
    <source>
        <dbReference type="SAM" id="Coils"/>
    </source>
</evidence>
<gene>
    <name evidence="3" type="ORF">PROFUN_01767</name>
</gene>
<dbReference type="Proteomes" id="UP000241769">
    <property type="component" value="Unassembled WGS sequence"/>
</dbReference>
<feature type="compositionally biased region" description="Polar residues" evidence="2">
    <location>
        <begin position="1"/>
        <end position="18"/>
    </location>
</feature>
<dbReference type="EMBL" id="MDYQ01000353">
    <property type="protein sequence ID" value="PRP76051.1"/>
    <property type="molecule type" value="Genomic_DNA"/>
</dbReference>
<keyword evidence="1" id="KW-0175">Coiled coil</keyword>
<feature type="coiled-coil region" evidence="1">
    <location>
        <begin position="149"/>
        <end position="205"/>
    </location>
</feature>
<evidence type="ECO:0000313" key="4">
    <source>
        <dbReference type="Proteomes" id="UP000241769"/>
    </source>
</evidence>
<organism evidence="3 4">
    <name type="scientific">Planoprotostelium fungivorum</name>
    <dbReference type="NCBI Taxonomy" id="1890364"/>
    <lineage>
        <taxon>Eukaryota</taxon>
        <taxon>Amoebozoa</taxon>
        <taxon>Evosea</taxon>
        <taxon>Variosea</taxon>
        <taxon>Cavosteliida</taxon>
        <taxon>Cavosteliaceae</taxon>
        <taxon>Planoprotostelium</taxon>
    </lineage>
</organism>
<proteinExistence type="predicted"/>
<dbReference type="InParanoid" id="A0A2P6MWG5"/>
<sequence>MTEPQTPNTSDVSVGEQRCTTEQKYDNSGETLINSYRGRSTQELPEQNHVQKETDPAVFGFESIRLALAAVEEMMQSQHSKDTDVKVSLRAEIQRIQRKHQKQTELYMKKCKQADGYRTEVEGLKRTLQTATSSHNVITSLLDDQKIENSRLAQLCVDLQSKLDRKENKTEENISFSLMEYQEKLDSMQELVDEVTRQRSAHLEQEKWLTDNRIQMQDEEIIRLKDLLKREATTNVNLMEQLESMIINLGTSQGKQAESTTLWSIPFTFADPLKMYEEESKDETSPAGNKKRAAQNPAKDNESTKDRRVSGVLTEAEWATQMTESMVQLQSDWETMGDQHSESEFPTSDVEEKLHEEEETSLLLKGQFSFEQLYTPRHPLQVLLNVCEKRCRGPSHEHTKNNKNNMKINTCILIAFFGMASAWYIERQYTDSNCSGSFNDLVYPIGGCYQVNSSSTYRKALCDGDRFGAVYDFGTSSCTGSRSNIVQGCQSRSNGTYFTPLCSANFPTVNGSDIIIATYPTSFGNTCSGNPSLIQILYGVGCDGVDLSCRNSTVGSTNSTSGFPAARSSNQTFCGNNFSSSRLGTGDVNNNTSLNLIPLLAIIIAGLFFSL</sequence>
<feature type="region of interest" description="Disordered" evidence="2">
    <location>
        <begin position="1"/>
        <end position="30"/>
    </location>
</feature>
<feature type="compositionally biased region" description="Basic and acidic residues" evidence="2">
    <location>
        <begin position="299"/>
        <end position="309"/>
    </location>
</feature>
<accession>A0A2P6MWG5</accession>
<reference evidence="3 4" key="1">
    <citation type="journal article" date="2018" name="Genome Biol. Evol.">
        <title>Multiple Roots of Fruiting Body Formation in Amoebozoa.</title>
        <authorList>
            <person name="Hillmann F."/>
            <person name="Forbes G."/>
            <person name="Novohradska S."/>
            <person name="Ferling I."/>
            <person name="Riege K."/>
            <person name="Groth M."/>
            <person name="Westermann M."/>
            <person name="Marz M."/>
            <person name="Spaller T."/>
            <person name="Winckler T."/>
            <person name="Schaap P."/>
            <person name="Glockner G."/>
        </authorList>
    </citation>
    <scope>NUCLEOTIDE SEQUENCE [LARGE SCALE GENOMIC DNA]</scope>
    <source>
        <strain evidence="3 4">Jena</strain>
    </source>
</reference>
<keyword evidence="4" id="KW-1185">Reference proteome</keyword>
<dbReference type="AlphaFoldDB" id="A0A2P6MWG5"/>
<feature type="region of interest" description="Disordered" evidence="2">
    <location>
        <begin position="277"/>
        <end position="310"/>
    </location>
</feature>
<name>A0A2P6MWG5_9EUKA</name>
<evidence type="ECO:0000256" key="2">
    <source>
        <dbReference type="SAM" id="MobiDB-lite"/>
    </source>
</evidence>